<gene>
    <name evidence="10" type="ORF">FJU31_06570</name>
</gene>
<feature type="region of interest" description="Disordered" evidence="9">
    <location>
        <begin position="223"/>
        <end position="247"/>
    </location>
</feature>
<comment type="similarity">
    <text evidence="1 8">Belongs to the SOS response-associated peptidase family.</text>
</comment>
<evidence type="ECO:0000256" key="6">
    <source>
        <dbReference type="ARBA" id="ARBA00023125"/>
    </source>
</evidence>
<protein>
    <recommendedName>
        <fullName evidence="8">Abasic site processing protein</fullName>
        <ecNumber evidence="8">3.4.-.-</ecNumber>
    </recommendedName>
</protein>
<dbReference type="EC" id="3.4.-.-" evidence="8"/>
<sequence>MRRFVQAFVDVDSFARALPDDVSAALATADARYNIGKDGHAWVWAAGVADAQTTTVVAEMQWGLVPRWSKQPSTPYTTVTARLERAPRSRVFADAWSRRRCIVPMTGYFKWDRQRRPPWPMFVQRQDGLALLAAGLWEHWQDEAGDLRDTFSILTDGNPAIPAPLSADGPVFVEPAAAAAWLRGELTTPAQLRRHAHTAALEAAYVGLGIRDPRRDDYTLLEPVNPDVAGADDALPDWDGDALDDDA</sequence>
<evidence type="ECO:0000256" key="1">
    <source>
        <dbReference type="ARBA" id="ARBA00008136"/>
    </source>
</evidence>
<dbReference type="SUPFAM" id="SSF143081">
    <property type="entry name" value="BB1717-like"/>
    <property type="match status" value="1"/>
</dbReference>
<organism evidence="10 11">
    <name type="scientific">Stenotrophomonas cyclobalanopsidis</name>
    <dbReference type="NCBI Taxonomy" id="2771362"/>
    <lineage>
        <taxon>Bacteria</taxon>
        <taxon>Pseudomonadati</taxon>
        <taxon>Pseudomonadota</taxon>
        <taxon>Gammaproteobacteria</taxon>
        <taxon>Lysobacterales</taxon>
        <taxon>Lysobacteraceae</taxon>
        <taxon>Stenotrophomonas</taxon>
    </lineage>
</organism>
<dbReference type="PANTHER" id="PTHR13604">
    <property type="entry name" value="DC12-RELATED"/>
    <property type="match status" value="1"/>
</dbReference>
<proteinExistence type="inferred from homology"/>
<name>A0ABQ6T2C9_9GAMM</name>
<keyword evidence="7" id="KW-0456">Lyase</keyword>
<evidence type="ECO:0000256" key="9">
    <source>
        <dbReference type="SAM" id="MobiDB-lite"/>
    </source>
</evidence>
<dbReference type="Pfam" id="PF02586">
    <property type="entry name" value="SRAP"/>
    <property type="match status" value="1"/>
</dbReference>
<dbReference type="Proteomes" id="UP000326367">
    <property type="component" value="Unassembled WGS sequence"/>
</dbReference>
<dbReference type="Gene3D" id="3.90.1680.10">
    <property type="entry name" value="SOS response associated peptidase-like"/>
    <property type="match status" value="1"/>
</dbReference>
<evidence type="ECO:0000256" key="8">
    <source>
        <dbReference type="RuleBase" id="RU364100"/>
    </source>
</evidence>
<evidence type="ECO:0000256" key="7">
    <source>
        <dbReference type="ARBA" id="ARBA00023239"/>
    </source>
</evidence>
<dbReference type="InterPro" id="IPR036590">
    <property type="entry name" value="SRAP-like"/>
</dbReference>
<feature type="compositionally biased region" description="Acidic residues" evidence="9">
    <location>
        <begin position="234"/>
        <end position="247"/>
    </location>
</feature>
<evidence type="ECO:0000256" key="5">
    <source>
        <dbReference type="ARBA" id="ARBA00023124"/>
    </source>
</evidence>
<evidence type="ECO:0000256" key="3">
    <source>
        <dbReference type="ARBA" id="ARBA00022763"/>
    </source>
</evidence>
<accession>A0ABQ6T2C9</accession>
<dbReference type="RefSeq" id="WP_150454037.1">
    <property type="nucleotide sequence ID" value="NZ_VYKI01000006.1"/>
</dbReference>
<keyword evidence="6" id="KW-0238">DNA-binding</keyword>
<keyword evidence="2 8" id="KW-0645">Protease</keyword>
<keyword evidence="5" id="KW-0190">Covalent protein-DNA linkage</keyword>
<keyword evidence="4 8" id="KW-0378">Hydrolase</keyword>
<comment type="caution">
    <text evidence="10">The sequence shown here is derived from an EMBL/GenBank/DDBJ whole genome shotgun (WGS) entry which is preliminary data.</text>
</comment>
<keyword evidence="3" id="KW-0227">DNA damage</keyword>
<evidence type="ECO:0000256" key="4">
    <source>
        <dbReference type="ARBA" id="ARBA00022801"/>
    </source>
</evidence>
<evidence type="ECO:0000313" key="11">
    <source>
        <dbReference type="Proteomes" id="UP000326367"/>
    </source>
</evidence>
<keyword evidence="11" id="KW-1185">Reference proteome</keyword>
<evidence type="ECO:0000256" key="2">
    <source>
        <dbReference type="ARBA" id="ARBA00022670"/>
    </source>
</evidence>
<dbReference type="EMBL" id="VYKI01000006">
    <property type="protein sequence ID" value="KAA9000805.1"/>
    <property type="molecule type" value="Genomic_DNA"/>
</dbReference>
<dbReference type="PANTHER" id="PTHR13604:SF0">
    <property type="entry name" value="ABASIC SITE PROCESSING PROTEIN HMCES"/>
    <property type="match status" value="1"/>
</dbReference>
<evidence type="ECO:0000313" key="10">
    <source>
        <dbReference type="EMBL" id="KAA9000805.1"/>
    </source>
</evidence>
<reference evidence="10 11" key="1">
    <citation type="journal article" date="2020" name="Antonie Van Leeuwenhoek">
        <title>Stenotrophomonas cyclobalanopsidis sp. nov., isolated from the leaf spot disease of Cyclobalanopsis patelliformis.</title>
        <authorList>
            <person name="Bian D.R."/>
            <person name="Xue H."/>
            <person name="Piao C.G."/>
            <person name="Li Y."/>
        </authorList>
    </citation>
    <scope>NUCLEOTIDE SEQUENCE [LARGE SCALE GENOMIC DNA]</scope>
    <source>
        <strain evidence="10 11">TPQG1-4</strain>
    </source>
</reference>
<dbReference type="InterPro" id="IPR003738">
    <property type="entry name" value="SRAP"/>
</dbReference>